<protein>
    <recommendedName>
        <fullName evidence="3">HEAT repeat domain-containing protein</fullName>
    </recommendedName>
</protein>
<gene>
    <name evidence="1" type="ORF">H8D96_06810</name>
</gene>
<organism evidence="1 2">
    <name type="scientific">Candidatus Desulfatibia vada</name>
    <dbReference type="NCBI Taxonomy" id="2841696"/>
    <lineage>
        <taxon>Bacteria</taxon>
        <taxon>Pseudomonadati</taxon>
        <taxon>Thermodesulfobacteriota</taxon>
        <taxon>Desulfobacteria</taxon>
        <taxon>Desulfobacterales</taxon>
        <taxon>Desulfobacterales incertae sedis</taxon>
        <taxon>Candidatus Desulfatibia</taxon>
    </lineage>
</organism>
<evidence type="ECO:0000313" key="2">
    <source>
        <dbReference type="Proteomes" id="UP000605201"/>
    </source>
</evidence>
<evidence type="ECO:0008006" key="3">
    <source>
        <dbReference type="Google" id="ProtNLM"/>
    </source>
</evidence>
<dbReference type="AlphaFoldDB" id="A0A8J6TK28"/>
<sequence length="153" mass="17540">MVADIEEDPTLIEKVFPGLYDPDPVIKARSADVIEKVTRNRPELLLKHKKEIISILKNDEQQEVCWHIAQMIPRLRYTSQEETDIIDALNRYLAHKSKIVRVSALEALTDLAEKNQRILKEVISTIRLHVKTGSPAVQARGRKLLKRLNSKGE</sequence>
<dbReference type="InterPro" id="IPR011989">
    <property type="entry name" value="ARM-like"/>
</dbReference>
<proteinExistence type="predicted"/>
<dbReference type="InterPro" id="IPR016024">
    <property type="entry name" value="ARM-type_fold"/>
</dbReference>
<dbReference type="Proteomes" id="UP000605201">
    <property type="component" value="Unassembled WGS sequence"/>
</dbReference>
<comment type="caution">
    <text evidence="1">The sequence shown here is derived from an EMBL/GenBank/DDBJ whole genome shotgun (WGS) entry which is preliminary data.</text>
</comment>
<accession>A0A8J6TK28</accession>
<evidence type="ECO:0000313" key="1">
    <source>
        <dbReference type="EMBL" id="MBC8431614.1"/>
    </source>
</evidence>
<dbReference type="EMBL" id="JACNIG010000159">
    <property type="protein sequence ID" value="MBC8431614.1"/>
    <property type="molecule type" value="Genomic_DNA"/>
</dbReference>
<dbReference type="SUPFAM" id="SSF48371">
    <property type="entry name" value="ARM repeat"/>
    <property type="match status" value="1"/>
</dbReference>
<dbReference type="Gene3D" id="1.25.10.10">
    <property type="entry name" value="Leucine-rich Repeat Variant"/>
    <property type="match status" value="1"/>
</dbReference>
<name>A0A8J6TK28_9BACT</name>
<reference evidence="1 2" key="1">
    <citation type="submission" date="2020-08" db="EMBL/GenBank/DDBJ databases">
        <title>Bridging the membrane lipid divide: bacteria of the FCB group superphylum have the potential to synthesize archaeal ether lipids.</title>
        <authorList>
            <person name="Villanueva L."/>
            <person name="Von Meijenfeldt F.A.B."/>
            <person name="Westbye A.B."/>
            <person name="Yadav S."/>
            <person name="Hopmans E.C."/>
            <person name="Dutilh B.E."/>
            <person name="Sinninghe Damste J.S."/>
        </authorList>
    </citation>
    <scope>NUCLEOTIDE SEQUENCE [LARGE SCALE GENOMIC DNA]</scope>
    <source>
        <strain evidence="1">NIOZ-UU17</strain>
    </source>
</reference>